<dbReference type="EMBL" id="CAWYQH010000046">
    <property type="protein sequence ID" value="CAK8677751.1"/>
    <property type="molecule type" value="Genomic_DNA"/>
</dbReference>
<feature type="compositionally biased region" description="Basic and acidic residues" evidence="1">
    <location>
        <begin position="1"/>
        <end position="10"/>
    </location>
</feature>
<dbReference type="SUPFAM" id="SSF47391">
    <property type="entry name" value="Dimerization-anchoring domain of cAMP-dependent PK regulatory subunit"/>
    <property type="match status" value="1"/>
</dbReference>
<dbReference type="Pfam" id="PF17819">
    <property type="entry name" value="Tex55"/>
    <property type="match status" value="1"/>
</dbReference>
<evidence type="ECO:0000313" key="3">
    <source>
        <dbReference type="Proteomes" id="UP001642483"/>
    </source>
</evidence>
<evidence type="ECO:0000256" key="1">
    <source>
        <dbReference type="SAM" id="MobiDB-lite"/>
    </source>
</evidence>
<dbReference type="PANTHER" id="PTHR47110">
    <property type="entry name" value="TESTIS-SPECIFIC EXPRESSED PROTEIN 55"/>
    <property type="match status" value="1"/>
</dbReference>
<dbReference type="PANTHER" id="PTHR47110:SF3">
    <property type="entry name" value="TESTIS-SPECIFIC EXPRESSED PROTEIN 55-LIKE"/>
    <property type="match status" value="1"/>
</dbReference>
<proteinExistence type="predicted"/>
<dbReference type="Gene3D" id="1.20.890.10">
    <property type="entry name" value="cAMP-dependent protein kinase regulatory subunit, dimerization-anchoring domain"/>
    <property type="match status" value="1"/>
</dbReference>
<reference evidence="2 3" key="1">
    <citation type="submission" date="2024-02" db="EMBL/GenBank/DDBJ databases">
        <authorList>
            <person name="Daric V."/>
            <person name="Darras S."/>
        </authorList>
    </citation>
    <scope>NUCLEOTIDE SEQUENCE [LARGE SCALE GENOMIC DNA]</scope>
</reference>
<feature type="region of interest" description="Disordered" evidence="1">
    <location>
        <begin position="1"/>
        <end position="44"/>
    </location>
</feature>
<sequence length="108" mass="12629">MASEPEKRVLLTEGNEPNEEGTPRRSPVTPHVGDVLGPDSVPHYEDPYDRAVTYMEKHNILHLFREITEHMVYSRPEDPLNFMLSEVQNLISERERRKLEMVKESTKK</sequence>
<evidence type="ECO:0000313" key="2">
    <source>
        <dbReference type="EMBL" id="CAK8677751.1"/>
    </source>
</evidence>
<dbReference type="Proteomes" id="UP001642483">
    <property type="component" value="Unassembled WGS sequence"/>
</dbReference>
<name>A0ABP0FGC3_CLALP</name>
<comment type="caution">
    <text evidence="2">The sequence shown here is derived from an EMBL/GenBank/DDBJ whole genome shotgun (WGS) entry which is preliminary data.</text>
</comment>
<organism evidence="2 3">
    <name type="scientific">Clavelina lepadiformis</name>
    <name type="common">Light-bulb sea squirt</name>
    <name type="synonym">Ascidia lepadiformis</name>
    <dbReference type="NCBI Taxonomy" id="159417"/>
    <lineage>
        <taxon>Eukaryota</taxon>
        <taxon>Metazoa</taxon>
        <taxon>Chordata</taxon>
        <taxon>Tunicata</taxon>
        <taxon>Ascidiacea</taxon>
        <taxon>Aplousobranchia</taxon>
        <taxon>Clavelinidae</taxon>
        <taxon>Clavelina</taxon>
    </lineage>
</organism>
<protein>
    <submittedName>
        <fullName evidence="2">Uncharacterized protein</fullName>
    </submittedName>
</protein>
<dbReference type="InterPro" id="IPR040760">
    <property type="entry name" value="Tex55"/>
</dbReference>
<gene>
    <name evidence="2" type="ORF">CVLEPA_LOCUS7748</name>
</gene>
<dbReference type="InterPro" id="IPR048377">
    <property type="entry name" value="TEX55_DD"/>
</dbReference>
<accession>A0ABP0FGC3</accession>
<keyword evidence="3" id="KW-1185">Reference proteome</keyword>
<dbReference type="CDD" id="cd22975">
    <property type="entry name" value="DD_TEX55"/>
    <property type="match status" value="1"/>
</dbReference>